<dbReference type="SUPFAM" id="SSF51735">
    <property type="entry name" value="NAD(P)-binding Rossmann-fold domains"/>
    <property type="match status" value="1"/>
</dbReference>
<dbReference type="PRINTS" id="PR01713">
    <property type="entry name" value="NUCEPIMERASE"/>
</dbReference>
<dbReference type="Proteomes" id="UP000176774">
    <property type="component" value="Unassembled WGS sequence"/>
</dbReference>
<accession>A0A1G2ICT7</accession>
<comment type="caution">
    <text evidence="3">The sequence shown here is derived from an EMBL/GenBank/DDBJ whole genome shotgun (WGS) entry which is preliminary data.</text>
</comment>
<dbReference type="InterPro" id="IPR001509">
    <property type="entry name" value="Epimerase_deHydtase"/>
</dbReference>
<proteinExistence type="inferred from homology"/>
<evidence type="ECO:0000313" key="4">
    <source>
        <dbReference type="Proteomes" id="UP000176774"/>
    </source>
</evidence>
<reference evidence="3 4" key="1">
    <citation type="journal article" date="2016" name="Nat. Commun.">
        <title>Thousands of microbial genomes shed light on interconnected biogeochemical processes in an aquifer system.</title>
        <authorList>
            <person name="Anantharaman K."/>
            <person name="Brown C.T."/>
            <person name="Hug L.A."/>
            <person name="Sharon I."/>
            <person name="Castelle C.J."/>
            <person name="Probst A.J."/>
            <person name="Thomas B.C."/>
            <person name="Singh A."/>
            <person name="Wilkins M.J."/>
            <person name="Karaoz U."/>
            <person name="Brodie E.L."/>
            <person name="Williams K.H."/>
            <person name="Hubbard S.S."/>
            <person name="Banfield J.F."/>
        </authorList>
    </citation>
    <scope>NUCLEOTIDE SEQUENCE [LARGE SCALE GENOMIC DNA]</scope>
</reference>
<evidence type="ECO:0000259" key="2">
    <source>
        <dbReference type="Pfam" id="PF01370"/>
    </source>
</evidence>
<dbReference type="AlphaFoldDB" id="A0A1G2ICT7"/>
<dbReference type="STRING" id="1802214.A2908_01640"/>
<dbReference type="EMBL" id="MHPA01000025">
    <property type="protein sequence ID" value="OGZ72555.1"/>
    <property type="molecule type" value="Genomic_DNA"/>
</dbReference>
<feature type="domain" description="NAD-dependent epimerase/dehydratase" evidence="2">
    <location>
        <begin position="8"/>
        <end position="236"/>
    </location>
</feature>
<dbReference type="InterPro" id="IPR036291">
    <property type="entry name" value="NAD(P)-bd_dom_sf"/>
</dbReference>
<dbReference type="Pfam" id="PF01370">
    <property type="entry name" value="Epimerase"/>
    <property type="match status" value="1"/>
</dbReference>
<dbReference type="Gene3D" id="3.40.50.720">
    <property type="entry name" value="NAD(P)-binding Rossmann-like Domain"/>
    <property type="match status" value="1"/>
</dbReference>
<evidence type="ECO:0000313" key="3">
    <source>
        <dbReference type="EMBL" id="OGZ72555.1"/>
    </source>
</evidence>
<name>A0A1G2ICT7_9BACT</name>
<comment type="similarity">
    <text evidence="1">Belongs to the NAD(P)-dependent epimerase/dehydratase family.</text>
</comment>
<protein>
    <recommendedName>
        <fullName evidence="2">NAD-dependent epimerase/dehydratase domain-containing protein</fullName>
    </recommendedName>
</protein>
<organism evidence="3 4">
    <name type="scientific">Candidatus Staskawiczbacteria bacterium RIFCSPLOWO2_01_FULL_38_12b</name>
    <dbReference type="NCBI Taxonomy" id="1802214"/>
    <lineage>
        <taxon>Bacteria</taxon>
        <taxon>Candidatus Staskawicziibacteriota</taxon>
    </lineage>
</organism>
<gene>
    <name evidence="3" type="ORF">A2908_01640</name>
</gene>
<sequence length="313" mass="35615">MKGKIKKILITGSSGTIGTRLFEELLALGYDVIGFDRNHNKWNSSLNKLTIIGDLLKKEDIEKIPAGIDMVVHFAANARVYDLVLIPSLALENIVTTYNVLDFIRRNGIKRVIFSSSREVYGNKKEIVSKETDVNIQLCESPYAASKVSDEALVYSFSKCYGIDYIVCRFSNVYGMYDESERFIPLMIRKLKKNRDVEIFGKDKVLDFTYIDDCAGGVIKCIEEFDNVKNNVFNIASGKGTNLVDVAKIIKKSLKSRSQILIGKNRQGEVVKYVADISKARRCFGYKPIYDIKDGLYYAIEWYSNNSYFNRQP</sequence>
<evidence type="ECO:0000256" key="1">
    <source>
        <dbReference type="ARBA" id="ARBA00007637"/>
    </source>
</evidence>
<dbReference type="PANTHER" id="PTHR43000">
    <property type="entry name" value="DTDP-D-GLUCOSE 4,6-DEHYDRATASE-RELATED"/>
    <property type="match status" value="1"/>
</dbReference>